<feature type="domain" description="Cytochrome c" evidence="5">
    <location>
        <begin position="35"/>
        <end position="132"/>
    </location>
</feature>
<evidence type="ECO:0000256" key="1">
    <source>
        <dbReference type="ARBA" id="ARBA00022617"/>
    </source>
</evidence>
<evidence type="ECO:0000256" key="2">
    <source>
        <dbReference type="ARBA" id="ARBA00022723"/>
    </source>
</evidence>
<dbReference type="Pfam" id="PF11845">
    <property type="entry name" value="Tll0287-like"/>
    <property type="match status" value="1"/>
</dbReference>
<accession>A0ABY7S4N7</accession>
<dbReference type="EMBL" id="CP116221">
    <property type="protein sequence ID" value="WCO02865.1"/>
    <property type="molecule type" value="Genomic_DNA"/>
</dbReference>
<keyword evidence="1 4" id="KW-0349">Heme</keyword>
<dbReference type="InterPro" id="IPR021796">
    <property type="entry name" value="Tll0287-like_dom"/>
</dbReference>
<evidence type="ECO:0000313" key="6">
    <source>
        <dbReference type="EMBL" id="WCO02865.1"/>
    </source>
</evidence>
<keyword evidence="7" id="KW-1185">Reference proteome</keyword>
<sequence length="331" mass="37699">MKKTLIIFTLSLFIFSCNNEKKNTTLTSVKTLEGESAHPGKKLMETNCYVCHSPTASQDDRVGPPMIAIKKHYIDSNTSKDEFIKSMQAWIKNPKEDDAKMFGAVKRFGLMPKQSFPDETIQQIADYMFDNEIEQPIWFEDHFKGKKEKGKGNNKGKGMHKQQAQSSFEKLPYGERGLTYALSTKAVLGKNLMGTIQKKGVIEALAFCNEQAYPLTDSMSVVHNANIKRVSDKPRNQNNQANSFEINKIETFKKQLKNKLEIEPIVAEIEEKVHVYYPIITNDMCLKCHGTPNQSVTNETLNKLQQLYPNDKALGYNINEIRGIWSVTFDK</sequence>
<evidence type="ECO:0000256" key="4">
    <source>
        <dbReference type="PROSITE-ProRule" id="PRU00433"/>
    </source>
</evidence>
<evidence type="ECO:0000256" key="3">
    <source>
        <dbReference type="ARBA" id="ARBA00023004"/>
    </source>
</evidence>
<dbReference type="InterPro" id="IPR009056">
    <property type="entry name" value="Cyt_c-like_dom"/>
</dbReference>
<proteinExistence type="predicted"/>
<evidence type="ECO:0000259" key="5">
    <source>
        <dbReference type="PROSITE" id="PS51007"/>
    </source>
</evidence>
<gene>
    <name evidence="6" type="ORF">MUN68_005080</name>
</gene>
<keyword evidence="2 4" id="KW-0479">Metal-binding</keyword>
<keyword evidence="3 4" id="KW-0408">Iron</keyword>
<dbReference type="RefSeq" id="WP_249995584.1">
    <property type="nucleotide sequence ID" value="NZ_CP116221.1"/>
</dbReference>
<dbReference type="Gene3D" id="1.10.760.10">
    <property type="entry name" value="Cytochrome c-like domain"/>
    <property type="match status" value="1"/>
</dbReference>
<dbReference type="PROSITE" id="PS51257">
    <property type="entry name" value="PROKAR_LIPOPROTEIN"/>
    <property type="match status" value="1"/>
</dbReference>
<dbReference type="SUPFAM" id="SSF46626">
    <property type="entry name" value="Cytochrome c"/>
    <property type="match status" value="1"/>
</dbReference>
<reference evidence="6 7" key="1">
    <citation type="submission" date="2023-01" db="EMBL/GenBank/DDBJ databases">
        <title>Psychroserpens ponticola sp. nov., isolated from seawater.</title>
        <authorList>
            <person name="Kristyanto S."/>
            <person name="Jung J."/>
            <person name="Kim J.M."/>
            <person name="Jeon C.O."/>
        </authorList>
    </citation>
    <scope>NUCLEOTIDE SEQUENCE [LARGE SCALE GENOMIC DNA]</scope>
    <source>
        <strain evidence="6 7">MSW6</strain>
    </source>
</reference>
<organism evidence="6 7">
    <name type="scientific">Psychroserpens ponticola</name>
    <dbReference type="NCBI Taxonomy" id="2932268"/>
    <lineage>
        <taxon>Bacteria</taxon>
        <taxon>Pseudomonadati</taxon>
        <taxon>Bacteroidota</taxon>
        <taxon>Flavobacteriia</taxon>
        <taxon>Flavobacteriales</taxon>
        <taxon>Flavobacteriaceae</taxon>
        <taxon>Psychroserpens</taxon>
    </lineage>
</organism>
<protein>
    <submittedName>
        <fullName evidence="6">DUF3365 domain-containing protein</fullName>
    </submittedName>
</protein>
<dbReference type="Proteomes" id="UP001202717">
    <property type="component" value="Chromosome"/>
</dbReference>
<evidence type="ECO:0000313" key="7">
    <source>
        <dbReference type="Proteomes" id="UP001202717"/>
    </source>
</evidence>
<dbReference type="Pfam" id="PF00034">
    <property type="entry name" value="Cytochrom_C"/>
    <property type="match status" value="1"/>
</dbReference>
<name>A0ABY7S4N7_9FLAO</name>
<dbReference type="PROSITE" id="PS51007">
    <property type="entry name" value="CYTC"/>
    <property type="match status" value="1"/>
</dbReference>
<dbReference type="InterPro" id="IPR036909">
    <property type="entry name" value="Cyt_c-like_dom_sf"/>
</dbReference>